<name>L8WPL8_THACA</name>
<evidence type="ECO:0000256" key="10">
    <source>
        <dbReference type="SAM" id="Phobius"/>
    </source>
</evidence>
<dbReference type="GO" id="GO:0015217">
    <property type="term" value="F:ADP transmembrane transporter activity"/>
    <property type="evidence" value="ECO:0007669"/>
    <property type="project" value="TreeGrafter"/>
</dbReference>
<dbReference type="GO" id="GO:0016020">
    <property type="term" value="C:membrane"/>
    <property type="evidence" value="ECO:0007669"/>
    <property type="project" value="UniProtKB-SubCell"/>
</dbReference>
<dbReference type="InterPro" id="IPR021109">
    <property type="entry name" value="Peptidase_aspartic_dom_sf"/>
</dbReference>
<accession>L8WPL8</accession>
<dbReference type="Pfam" id="PF00026">
    <property type="entry name" value="Asp"/>
    <property type="match status" value="2"/>
</dbReference>
<dbReference type="PANTHER" id="PTHR45939">
    <property type="entry name" value="PEROXISOMAL MEMBRANE PROTEIN PMP34-RELATED"/>
    <property type="match status" value="1"/>
</dbReference>
<evidence type="ECO:0000256" key="8">
    <source>
        <dbReference type="PROSITE-ProRule" id="PRU00282"/>
    </source>
</evidence>
<feature type="repeat" description="Solcar" evidence="8">
    <location>
        <begin position="1131"/>
        <end position="1225"/>
    </location>
</feature>
<evidence type="ECO:0000259" key="11">
    <source>
        <dbReference type="PROSITE" id="PS51767"/>
    </source>
</evidence>
<reference evidence="12 13" key="1">
    <citation type="journal article" date="2013" name="Nat. Commun.">
        <title>The evolution and pathogenic mechanisms of the rice sheath blight pathogen.</title>
        <authorList>
            <person name="Zheng A."/>
            <person name="Lin R."/>
            <person name="Xu L."/>
            <person name="Qin P."/>
            <person name="Tang C."/>
            <person name="Ai P."/>
            <person name="Zhang D."/>
            <person name="Liu Y."/>
            <person name="Sun Z."/>
            <person name="Feng H."/>
            <person name="Wang Y."/>
            <person name="Chen Y."/>
            <person name="Liang X."/>
            <person name="Fu R."/>
            <person name="Li Q."/>
            <person name="Zhang J."/>
            <person name="Yu X."/>
            <person name="Xie Z."/>
            <person name="Ding L."/>
            <person name="Guan P."/>
            <person name="Tang J."/>
            <person name="Liang Y."/>
            <person name="Wang S."/>
            <person name="Deng Q."/>
            <person name="Li S."/>
            <person name="Zhu J."/>
            <person name="Wang L."/>
            <person name="Liu H."/>
            <person name="Li P."/>
        </authorList>
    </citation>
    <scope>NUCLEOTIDE SEQUENCE [LARGE SCALE GENOMIC DNA]</scope>
    <source>
        <strain evidence="13">AG-1 IA</strain>
    </source>
</reference>
<organism evidence="12 13">
    <name type="scientific">Thanatephorus cucumeris (strain AG1-IA)</name>
    <name type="common">Rice sheath blight fungus</name>
    <name type="synonym">Rhizoctonia solani</name>
    <dbReference type="NCBI Taxonomy" id="983506"/>
    <lineage>
        <taxon>Eukaryota</taxon>
        <taxon>Fungi</taxon>
        <taxon>Dikarya</taxon>
        <taxon>Basidiomycota</taxon>
        <taxon>Agaricomycotina</taxon>
        <taxon>Agaricomycetes</taxon>
        <taxon>Cantharellales</taxon>
        <taxon>Ceratobasidiaceae</taxon>
        <taxon>Rhizoctonia</taxon>
        <taxon>Rhizoctonia solani AG-1</taxon>
    </lineage>
</organism>
<comment type="subcellular location">
    <subcellularLocation>
        <location evidence="1">Membrane</location>
        <topology evidence="1">Multi-pass membrane protein</topology>
    </subcellularLocation>
</comment>
<dbReference type="Pfam" id="PF00153">
    <property type="entry name" value="Mito_carr"/>
    <property type="match status" value="3"/>
</dbReference>
<dbReference type="PROSITE" id="PS51767">
    <property type="entry name" value="PEPTIDASE_A1"/>
    <property type="match status" value="1"/>
</dbReference>
<dbReference type="EMBL" id="AFRT01001515">
    <property type="protein sequence ID" value="ELU40106.1"/>
    <property type="molecule type" value="Genomic_DNA"/>
</dbReference>
<dbReference type="Proteomes" id="UP000011668">
    <property type="component" value="Unassembled WGS sequence"/>
</dbReference>
<dbReference type="Pfam" id="PF13489">
    <property type="entry name" value="Methyltransf_23"/>
    <property type="match status" value="1"/>
</dbReference>
<dbReference type="SUPFAM" id="SSF53335">
    <property type="entry name" value="S-adenosyl-L-methionine-dependent methyltransferases"/>
    <property type="match status" value="1"/>
</dbReference>
<feature type="transmembrane region" description="Helical" evidence="10">
    <location>
        <begin position="1198"/>
        <end position="1218"/>
    </location>
</feature>
<dbReference type="OrthoDB" id="2646225at2759"/>
<dbReference type="Gene3D" id="1.50.40.10">
    <property type="entry name" value="Mitochondrial carrier domain"/>
    <property type="match status" value="2"/>
</dbReference>
<feature type="compositionally biased region" description="Low complexity" evidence="9">
    <location>
        <begin position="1367"/>
        <end position="1376"/>
    </location>
</feature>
<evidence type="ECO:0000256" key="1">
    <source>
        <dbReference type="ARBA" id="ARBA00004141"/>
    </source>
</evidence>
<dbReference type="HOGENOM" id="CLU_234917_0_0_1"/>
<dbReference type="Gene3D" id="2.40.70.10">
    <property type="entry name" value="Acid Proteases"/>
    <property type="match status" value="2"/>
</dbReference>
<comment type="similarity">
    <text evidence="2">Belongs to the mitochondrial carrier (TC 2.A.29) family.</text>
</comment>
<feature type="transmembrane region" description="Helical" evidence="10">
    <location>
        <begin position="1239"/>
        <end position="1260"/>
    </location>
</feature>
<feature type="domain" description="Peptidase A1" evidence="11">
    <location>
        <begin position="676"/>
        <end position="1006"/>
    </location>
</feature>
<dbReference type="STRING" id="983506.L8WPL8"/>
<evidence type="ECO:0000313" key="13">
    <source>
        <dbReference type="Proteomes" id="UP000011668"/>
    </source>
</evidence>
<keyword evidence="13" id="KW-1185">Reference proteome</keyword>
<dbReference type="PROSITE" id="PS50920">
    <property type="entry name" value="SOLCAR"/>
    <property type="match status" value="3"/>
</dbReference>
<evidence type="ECO:0000313" key="12">
    <source>
        <dbReference type="EMBL" id="ELU40106.1"/>
    </source>
</evidence>
<dbReference type="PANTHER" id="PTHR45939:SF1">
    <property type="entry name" value="MITOCHONDRIAL THIAMINE PYROPHOSPHATE CARRIER 1-RELATED"/>
    <property type="match status" value="1"/>
</dbReference>
<dbReference type="CDD" id="cd02440">
    <property type="entry name" value="AdoMet_MTases"/>
    <property type="match status" value="1"/>
</dbReference>
<gene>
    <name evidence="12" type="ORF">AG1IA_05865</name>
</gene>
<dbReference type="InterPro" id="IPR052217">
    <property type="entry name" value="Mito/Peroxisomal_Carrier"/>
</dbReference>
<dbReference type="InterPro" id="IPR023395">
    <property type="entry name" value="MCP_dom_sf"/>
</dbReference>
<evidence type="ECO:0000256" key="6">
    <source>
        <dbReference type="ARBA" id="ARBA00022989"/>
    </source>
</evidence>
<dbReference type="SUPFAM" id="SSF103506">
    <property type="entry name" value="Mitochondrial carrier"/>
    <property type="match status" value="1"/>
</dbReference>
<keyword evidence="5" id="KW-0677">Repeat</keyword>
<comment type="caution">
    <text evidence="12">The sequence shown here is derived from an EMBL/GenBank/DDBJ whole genome shotgun (WGS) entry which is preliminary data.</text>
</comment>
<feature type="transmembrane region" description="Helical" evidence="10">
    <location>
        <begin position="90"/>
        <end position="111"/>
    </location>
</feature>
<feature type="compositionally biased region" description="Polar residues" evidence="9">
    <location>
        <begin position="7"/>
        <end position="20"/>
    </location>
</feature>
<evidence type="ECO:0000256" key="5">
    <source>
        <dbReference type="ARBA" id="ARBA00022737"/>
    </source>
</evidence>
<feature type="region of interest" description="Disordered" evidence="9">
    <location>
        <begin position="1"/>
        <end position="22"/>
    </location>
</feature>
<dbReference type="InterPro" id="IPR018108">
    <property type="entry name" value="MCP_transmembrane"/>
</dbReference>
<dbReference type="InterPro" id="IPR033121">
    <property type="entry name" value="PEPTIDASE_A1"/>
</dbReference>
<evidence type="ECO:0000256" key="9">
    <source>
        <dbReference type="SAM" id="MobiDB-lite"/>
    </source>
</evidence>
<evidence type="ECO:0000256" key="4">
    <source>
        <dbReference type="ARBA" id="ARBA00022692"/>
    </source>
</evidence>
<keyword evidence="4 8" id="KW-0812">Transmembrane</keyword>
<dbReference type="Gene3D" id="3.40.50.150">
    <property type="entry name" value="Vaccinia Virus protein VP39"/>
    <property type="match status" value="1"/>
</dbReference>
<evidence type="ECO:0000256" key="3">
    <source>
        <dbReference type="ARBA" id="ARBA00022448"/>
    </source>
</evidence>
<dbReference type="InterPro" id="IPR029063">
    <property type="entry name" value="SAM-dependent_MTases_sf"/>
</dbReference>
<sequence length="1944" mass="213768">MSYHPVPNTTSTPQPNSNIGLHTIHSMHHDSKEDIELRDVGLQHAHYSDHSHSAHTYTSEHKSSAIHLAREHQSRQNTPRGRIHGIIRKMWLTGFMPAVALAYLALCYAAATRVIPIRIWMVEEPGSHLSLRVSRSGVPLKAINNVSTPSHSYSRGMMSIMQNHVSKYYTGAILTGLLATLVSSLAPAARESCAAQSENQLIHSSKVSVGIIPVDTELTAFRVGAVVNNNPKFNARATEAASMGWVQSVLGHMSFQATSLKYGVPVPLDLHPNDRARYITDVIVMDPVCTWTVPNPPVVAPLNSSDFNSQVNISLPDFGVFAEIKTSLLRNVLVFTGTSSRASLNVLSEGISPLSNISSNDPPTTGVMGWLMARCKSCDPPGPNDYRSTIDMSGIPTQEYHDVVQIGNSTSPTTTELSILMCDPRLSVETREVRLDGTGKMTVMDNTGLTRQGNLHLAQTRLLVGQGPDTQFTGLGQAAQLQMFFGPVENVTLTPVLKPRPIEELTYGYSVAQQAAMRSYLSGRMSSSFVPGRMQEMKLVFTSSLPHVVVSTILFTLAAVFINVCYLRSDTEQFTLVSVSAALANSNLGRVCEDVKYADRTQGTLPEDVVIKTLENRTIRLVNNALREWRFHRVAFGAGASNDLLYMNAPAKHDNTWARIPVHGPPRIRDMLSHIPGADVALGTPPQNTSFAIDTGSSTQFALTPDCIYCPTEGMYDTSVSSSIVQDVSDLTNLPWGSLGMACSGELVAAKQSHWAVFYKMFNPPWVRIDHVSALKKYHLNLLEAFIDRMSPKFQLRFAGGHLGLFVPQSNETRRKQSVLYRLNEQGQLLNPVWGLRMGGENPQLTIGALDPNDYEGEINWVPLIDDSPKIQIDALKGYNGNAFPLPSPLNASIDTLSRNIYVQDLAMYIMNDTLIGPNQFINIYPPNNETFGVRCNGTETPSVEFSVEINGVDYLVNQTDLIRPTSGMAAPGYCNVGVMKSSGTEYTAYRFPTGDCPGYYGFAASKGGPTPTSKQKPRTIPTDAASCLSFATPNSTPSPTISILKELQPSGVSKETYRVYGRPDDDWVPLRGVQDLPVIILYLDASRLLRYLQPIRNISLHLNASANSHKNSRYSALSSFETPPTSTMSQQEQLTPFGHALAGALGGVFSNAAKTRIQATDGSEKDRKGKGRDGHDRLSIVPLLVRILKEEGVKGCYGGFGASMANTFFIFVRTTYIKRLTRKQPSGKAQQLSTSIELLLGAAAGALAQIFTLPVSVIATRQQIGKSKNAAGTESSSFIDVGREIVKEDGVTGLWAGIKPSMVLTVNPAITYGAFERIKSIMLASTNSSKLTPGKAFLVGALSKTLATVVTYPYIMAKVRLQAGSISRPESGDSSSESESEFSDIKGVEEGDLTASYAEVTKYGHSVAQTPKAPRKTAKHQKSAVKLLAKVLREDGVLGWYQGMGAQITKAVLAQALLFMLKDQFERYALVIMLFIRKLRGPNPLDDIQVRHSHPTYLPETLPTRGKHIRHMTKCAVATTRRMSKNSSRLEAHSPKIHDSCAVLDSEPQTSTNSYRGFGQPLSEWIVLMQSGGLFRGPRLLDMRVFIMSPTQLFMASAYYDAESEGIVYWVKPQPDLEDIYDSDVDSDSDSDYFYEINGRMFVNNPNAPIWHPIDEYRRLDLQHKLLKLVYRGNCFGPVAEVLQPRQGYTPRVLDICTRNGAWVQEMAQEFPHAQFLSLDVAPIAEHIPRANIAFEVYDISTGILEDDETFDFVRIAHITETTKDVPSILREAQRLLKPGGLLLVVESETTLYESFDTDQPSMESTPLTHKAIDTLHRALAAQGVEVNACRLVAEWLSPESCVWDGCEPGCFLPFENIRSGTQIACAGGWDTDVRLQEIRLLLAQYGTISWRNLSATISTLGLCEHEVRELVNGAVKELKDPCTSYATKFHHVFAYKSLSRAQ</sequence>
<feature type="region of interest" description="Disordered" evidence="9">
    <location>
        <begin position="1367"/>
        <end position="1386"/>
    </location>
</feature>
<evidence type="ECO:0000256" key="2">
    <source>
        <dbReference type="ARBA" id="ARBA00006375"/>
    </source>
</evidence>
<keyword evidence="7 8" id="KW-0472">Membrane</keyword>
<protein>
    <submittedName>
        <fullName evidence="12">Peroxisomal adenine nucleotide transporter 1</fullName>
    </submittedName>
</protein>
<feature type="repeat" description="Solcar" evidence="8">
    <location>
        <begin position="1233"/>
        <end position="1322"/>
    </location>
</feature>
<keyword evidence="6 10" id="KW-1133">Transmembrane helix</keyword>
<dbReference type="SUPFAM" id="SSF50630">
    <property type="entry name" value="Acid proteases"/>
    <property type="match status" value="1"/>
</dbReference>
<keyword evidence="3" id="KW-0813">Transport</keyword>
<feature type="repeat" description="Solcar" evidence="8">
    <location>
        <begin position="1332"/>
        <end position="1469"/>
    </location>
</feature>
<evidence type="ECO:0000256" key="7">
    <source>
        <dbReference type="ARBA" id="ARBA00023136"/>
    </source>
</evidence>
<proteinExistence type="inferred from homology"/>